<accession>A0ABQ6N9N5</accession>
<dbReference type="EMBL" id="BRYB01006521">
    <property type="protein sequence ID" value="GMI50884.1"/>
    <property type="molecule type" value="Genomic_DNA"/>
</dbReference>
<feature type="region of interest" description="Disordered" evidence="3">
    <location>
        <begin position="44"/>
        <end position="71"/>
    </location>
</feature>
<keyword evidence="1" id="KW-0479">Metal-binding</keyword>
<dbReference type="Proteomes" id="UP001165060">
    <property type="component" value="Unassembled WGS sequence"/>
</dbReference>
<keyword evidence="8" id="KW-1185">Reference proteome</keyword>
<dbReference type="Pfam" id="PF00111">
    <property type="entry name" value="Fer2"/>
    <property type="match status" value="1"/>
</dbReference>
<evidence type="ECO:0000256" key="1">
    <source>
        <dbReference type="ARBA" id="ARBA00022714"/>
    </source>
</evidence>
<evidence type="ECO:0000313" key="7">
    <source>
        <dbReference type="EMBL" id="GMI50884.1"/>
    </source>
</evidence>
<evidence type="ECO:0000256" key="4">
    <source>
        <dbReference type="SAM" id="SignalP"/>
    </source>
</evidence>
<dbReference type="InterPro" id="IPR001041">
    <property type="entry name" value="2Fe-2S_ferredoxin-type"/>
</dbReference>
<dbReference type="CDD" id="cd00136">
    <property type="entry name" value="PDZ_canonical"/>
    <property type="match status" value="1"/>
</dbReference>
<dbReference type="InterPro" id="IPR012675">
    <property type="entry name" value="Beta-grasp_dom_sf"/>
</dbReference>
<evidence type="ECO:0000256" key="2">
    <source>
        <dbReference type="ARBA" id="ARBA00023014"/>
    </source>
</evidence>
<evidence type="ECO:0008006" key="9">
    <source>
        <dbReference type="Google" id="ProtNLM"/>
    </source>
</evidence>
<reference evidence="7 8" key="1">
    <citation type="journal article" date="2023" name="Commun. Biol.">
        <title>Genome analysis of Parmales, the sister group of diatoms, reveals the evolutionary specialization of diatoms from phago-mixotrophs to photoautotrophs.</title>
        <authorList>
            <person name="Ban H."/>
            <person name="Sato S."/>
            <person name="Yoshikawa S."/>
            <person name="Yamada K."/>
            <person name="Nakamura Y."/>
            <person name="Ichinomiya M."/>
            <person name="Sato N."/>
            <person name="Blanc-Mathieu R."/>
            <person name="Endo H."/>
            <person name="Kuwata A."/>
            <person name="Ogata H."/>
        </authorList>
    </citation>
    <scope>NUCLEOTIDE SEQUENCE [LARGE SCALE GENOMIC DNA]</scope>
</reference>
<evidence type="ECO:0000313" key="8">
    <source>
        <dbReference type="Proteomes" id="UP001165060"/>
    </source>
</evidence>
<feature type="domain" description="PDZ" evidence="5">
    <location>
        <begin position="74"/>
        <end position="136"/>
    </location>
</feature>
<feature type="compositionally biased region" description="Pro residues" evidence="3">
    <location>
        <begin position="56"/>
        <end position="70"/>
    </location>
</feature>
<feature type="domain" description="2Fe-2S ferredoxin-type" evidence="6">
    <location>
        <begin position="173"/>
        <end position="274"/>
    </location>
</feature>
<comment type="caution">
    <text evidence="7">The sequence shown here is derived from an EMBL/GenBank/DDBJ whole genome shotgun (WGS) entry which is preliminary data.</text>
</comment>
<dbReference type="Gene3D" id="3.10.20.30">
    <property type="match status" value="1"/>
</dbReference>
<organism evidence="7 8">
    <name type="scientific">Tetraparma gracilis</name>
    <dbReference type="NCBI Taxonomy" id="2962635"/>
    <lineage>
        <taxon>Eukaryota</taxon>
        <taxon>Sar</taxon>
        <taxon>Stramenopiles</taxon>
        <taxon>Ochrophyta</taxon>
        <taxon>Bolidophyceae</taxon>
        <taxon>Parmales</taxon>
        <taxon>Triparmaceae</taxon>
        <taxon>Tetraparma</taxon>
    </lineage>
</organism>
<keyword evidence="1" id="KW-0001">2Fe-2S</keyword>
<keyword evidence="4" id="KW-0732">Signal</keyword>
<name>A0ABQ6N9N5_9STRA</name>
<protein>
    <recommendedName>
        <fullName evidence="9">2Fe-2S ferredoxin-type domain-containing protein</fullName>
    </recommendedName>
</protein>
<evidence type="ECO:0000259" key="6">
    <source>
        <dbReference type="PROSITE" id="PS51085"/>
    </source>
</evidence>
<dbReference type="InterPro" id="IPR036034">
    <property type="entry name" value="PDZ_sf"/>
</dbReference>
<keyword evidence="1" id="KW-0408">Iron</keyword>
<dbReference type="InterPro" id="IPR036010">
    <property type="entry name" value="2Fe-2S_ferredoxin-like_sf"/>
</dbReference>
<feature type="chain" id="PRO_5047010182" description="2Fe-2S ferredoxin-type domain-containing protein" evidence="4">
    <location>
        <begin position="29"/>
        <end position="281"/>
    </location>
</feature>
<dbReference type="SUPFAM" id="SSF50156">
    <property type="entry name" value="PDZ domain-like"/>
    <property type="match status" value="1"/>
</dbReference>
<proteinExistence type="predicted"/>
<dbReference type="Gene3D" id="2.30.42.10">
    <property type="match status" value="1"/>
</dbReference>
<evidence type="ECO:0000256" key="3">
    <source>
        <dbReference type="SAM" id="MobiDB-lite"/>
    </source>
</evidence>
<dbReference type="InterPro" id="IPR001478">
    <property type="entry name" value="PDZ"/>
</dbReference>
<dbReference type="PROSITE" id="PS50106">
    <property type="entry name" value="PDZ"/>
    <property type="match status" value="1"/>
</dbReference>
<evidence type="ECO:0000259" key="5">
    <source>
        <dbReference type="PROSITE" id="PS50106"/>
    </source>
</evidence>
<keyword evidence="2" id="KW-0411">Iron-sulfur</keyword>
<dbReference type="PROSITE" id="PS51085">
    <property type="entry name" value="2FE2S_FER_2"/>
    <property type="match status" value="1"/>
</dbReference>
<dbReference type="SUPFAM" id="SSF54292">
    <property type="entry name" value="2Fe-2S ferredoxin-like"/>
    <property type="match status" value="1"/>
</dbReference>
<feature type="signal peptide" evidence="4">
    <location>
        <begin position="1"/>
        <end position="28"/>
    </location>
</feature>
<sequence length="281" mass="29770">MQPPTQLLLASQLLLALLLVLLPPAAQPFCQPFCPAPNSARPAPLRSWLKTGRVPPSSPSPPSASPPPAPSFYNITLPRSPGLSWRTDLSFRYVSVSAVDPGGPAAGTRVRKGDQLAAVAGESVVGLDFDGAMQAFGRLPSDAGRMELTLFAGSKEEMLAELGEGGGEARSEYTVEVLRKGKAPLSLKAAPGANLRSLLTDNGVQVYRSVARVTNCKGKQLCGTCIVDVREGGGGTNRKSVDEESTLRTNPGSYRLSCVTFVYGDLVVETFPEVEASQWTR</sequence>
<dbReference type="CDD" id="cd00207">
    <property type="entry name" value="fer2"/>
    <property type="match status" value="1"/>
</dbReference>
<gene>
    <name evidence="7" type="ORF">TeGR_g13778</name>
</gene>